<feature type="region of interest" description="Disordered" evidence="1">
    <location>
        <begin position="606"/>
        <end position="664"/>
    </location>
</feature>
<feature type="region of interest" description="Disordered" evidence="1">
    <location>
        <begin position="374"/>
        <end position="401"/>
    </location>
</feature>
<name>A0A1I4CJR9_9EURY</name>
<evidence type="ECO:0000313" key="2">
    <source>
        <dbReference type="EMBL" id="SFK81522.1"/>
    </source>
</evidence>
<dbReference type="AlphaFoldDB" id="A0A1I4CJR9"/>
<protein>
    <submittedName>
        <fullName evidence="2">Uncharacterized protein</fullName>
    </submittedName>
</protein>
<keyword evidence="3" id="KW-1185">Reference proteome</keyword>
<accession>A0A1I4CJR9</accession>
<dbReference type="STRING" id="553466.SAMN04487950_1229"/>
<organism evidence="2 3">
    <name type="scientific">Halogranum rubrum</name>
    <dbReference type="NCBI Taxonomy" id="553466"/>
    <lineage>
        <taxon>Archaea</taxon>
        <taxon>Methanobacteriati</taxon>
        <taxon>Methanobacteriota</taxon>
        <taxon>Stenosarchaea group</taxon>
        <taxon>Halobacteria</taxon>
        <taxon>Halobacteriales</taxon>
        <taxon>Haloferacaceae</taxon>
    </lineage>
</organism>
<gene>
    <name evidence="2" type="ORF">SAMN04487950_1229</name>
</gene>
<feature type="compositionally biased region" description="Basic and acidic residues" evidence="1">
    <location>
        <begin position="620"/>
        <end position="631"/>
    </location>
</feature>
<feature type="region of interest" description="Disordered" evidence="1">
    <location>
        <begin position="702"/>
        <end position="722"/>
    </location>
</feature>
<dbReference type="Proteomes" id="UP000199607">
    <property type="component" value="Unassembled WGS sequence"/>
</dbReference>
<dbReference type="RefSeq" id="WP_143085684.1">
    <property type="nucleotide sequence ID" value="NZ_FOTC01000001.1"/>
</dbReference>
<dbReference type="PROSITE" id="PS51318">
    <property type="entry name" value="TAT"/>
    <property type="match status" value="1"/>
</dbReference>
<sequence>MAPTDSNRLAFGDLSRRQLLATLGVAGSVGGVVAGRSLLGEKADSEAEPLQTTVADDDTARKLAERHAPTLYFDARERWFPTDPRAFTTERDGSRVLDGFDVLDGYTVASEETEGPPSPAVCYHVVEYPDTALAVVQYWFYSAFDQFTTNFHWHDWEVLHVFVDTEAEAPVLYVASAHATSVPNNEFLDPETMRPSVISELGSHSSALGVNDRRESFQRVDLDGLVADITNGPLDFANLGELPVAYGLPRDEGFTLPFVVPELDGAPVTEHERLPNVELGDLLPPEVTVRSFTDLARPPGSLPARETGRTFAPAGVELTGEAAVDADTEYELVSLDDVRDIEALTGPQLSFEFTVPKALENAVASHLTAPDLPWEQPRFSDPSLDVTDPSHRGALRDRYGIDHPSAGDRLVGMIQQAVPAEDAPDGEGIDTERPSMEAVCLLESDPVAVPTWNGVVAVEGVPEGEHRLTVNGAGLAPYTEGVTAEQSDEPTTVGVGGAVTVVANEDAVRVHAQNDEELANVRLVDDVGGRVYDGKPPGDEGFAVYVHRGGAYTAEVTDSEGDTAAYRVNPNASDTSVGLGTIRTGKASLAAFLVDVLSEMRTAVRAEATGETTPGNAEANRNDSDVEERADATVSAENATVTGETNTTNTTKASTNTTLDDTSASVDETVTTVVGETDDSVETVTNETRSDAEDVADDATDATATANTTNITNATNTTNTTDETSDVVSETTAQVGGALGSLLDALDRAIAAAEAARDAADAGDAERANESLRALQDRLDGVERALDGGSRITGQTRGLVRRRLQVVRERTETALETPV</sequence>
<proteinExistence type="predicted"/>
<dbReference type="EMBL" id="FOTC01000001">
    <property type="protein sequence ID" value="SFK81522.1"/>
    <property type="molecule type" value="Genomic_DNA"/>
</dbReference>
<evidence type="ECO:0000313" key="3">
    <source>
        <dbReference type="Proteomes" id="UP000199607"/>
    </source>
</evidence>
<dbReference type="InterPro" id="IPR006311">
    <property type="entry name" value="TAT_signal"/>
</dbReference>
<evidence type="ECO:0000256" key="1">
    <source>
        <dbReference type="SAM" id="MobiDB-lite"/>
    </source>
</evidence>
<reference evidence="3" key="1">
    <citation type="submission" date="2016-10" db="EMBL/GenBank/DDBJ databases">
        <authorList>
            <person name="Varghese N."/>
            <person name="Submissions S."/>
        </authorList>
    </citation>
    <scope>NUCLEOTIDE SEQUENCE [LARGE SCALE GENOMIC DNA]</scope>
    <source>
        <strain evidence="3">CGMCC 1.7738</strain>
    </source>
</reference>
<feature type="compositionally biased region" description="Basic and acidic residues" evidence="1">
    <location>
        <begin position="388"/>
        <end position="401"/>
    </location>
</feature>
<feature type="compositionally biased region" description="Low complexity" evidence="1">
    <location>
        <begin position="638"/>
        <end position="664"/>
    </location>
</feature>